<accession>A0A9W7F419</accession>
<gene>
    <name evidence="2" type="ORF">TrST_g11556</name>
</gene>
<keyword evidence="1" id="KW-0472">Membrane</keyword>
<dbReference type="AlphaFoldDB" id="A0A9W7F419"/>
<evidence type="ECO:0000313" key="2">
    <source>
        <dbReference type="EMBL" id="GMI01466.1"/>
    </source>
</evidence>
<dbReference type="EMBL" id="BRXY01000580">
    <property type="protein sequence ID" value="GMI01466.1"/>
    <property type="molecule type" value="Genomic_DNA"/>
</dbReference>
<sequence length="261" mass="27688">MGGGDCVIADQHGSGTIGLDFEFENLFPDFDWEINCEEYCSNNRVKVTGSNYKPCNGYSQSMSYSTSGGQVIYTSCHLYKDEPVGSDGEDWGIGAGTPSCFRKDVSTCYDVTAAPTPSPTPAATESDVETFNRMISIKNVVVVSGVIVLIVFLFACVCRMCRAIANGEAEGRPTNLEMTSIGVNNNNGGAPNGAPNFAQAQANMFQQAIALNTQHSGVRATTRPVYAYAEPVTPGNAHNHVPMATAVAVVQGSNVSSTRTL</sequence>
<protein>
    <submittedName>
        <fullName evidence="2">Uncharacterized protein</fullName>
    </submittedName>
</protein>
<evidence type="ECO:0000256" key="1">
    <source>
        <dbReference type="SAM" id="Phobius"/>
    </source>
</evidence>
<name>A0A9W7F419_9STRA</name>
<feature type="transmembrane region" description="Helical" evidence="1">
    <location>
        <begin position="140"/>
        <end position="158"/>
    </location>
</feature>
<organism evidence="2 3">
    <name type="scientific">Triparma strigata</name>
    <dbReference type="NCBI Taxonomy" id="1606541"/>
    <lineage>
        <taxon>Eukaryota</taxon>
        <taxon>Sar</taxon>
        <taxon>Stramenopiles</taxon>
        <taxon>Ochrophyta</taxon>
        <taxon>Bolidophyceae</taxon>
        <taxon>Parmales</taxon>
        <taxon>Triparmaceae</taxon>
        <taxon>Triparma</taxon>
    </lineage>
</organism>
<keyword evidence="1" id="KW-1133">Transmembrane helix</keyword>
<evidence type="ECO:0000313" key="3">
    <source>
        <dbReference type="Proteomes" id="UP001165085"/>
    </source>
</evidence>
<comment type="caution">
    <text evidence="2">The sequence shown here is derived from an EMBL/GenBank/DDBJ whole genome shotgun (WGS) entry which is preliminary data.</text>
</comment>
<dbReference type="Proteomes" id="UP001165085">
    <property type="component" value="Unassembled WGS sequence"/>
</dbReference>
<keyword evidence="3" id="KW-1185">Reference proteome</keyword>
<proteinExistence type="predicted"/>
<reference evidence="3" key="1">
    <citation type="journal article" date="2023" name="Commun. Biol.">
        <title>Genome analysis of Parmales, the sister group of diatoms, reveals the evolutionary specialization of diatoms from phago-mixotrophs to photoautotrophs.</title>
        <authorList>
            <person name="Ban H."/>
            <person name="Sato S."/>
            <person name="Yoshikawa S."/>
            <person name="Yamada K."/>
            <person name="Nakamura Y."/>
            <person name="Ichinomiya M."/>
            <person name="Sato N."/>
            <person name="Blanc-Mathieu R."/>
            <person name="Endo H."/>
            <person name="Kuwata A."/>
            <person name="Ogata H."/>
        </authorList>
    </citation>
    <scope>NUCLEOTIDE SEQUENCE [LARGE SCALE GENOMIC DNA]</scope>
    <source>
        <strain evidence="3">NIES 3701</strain>
    </source>
</reference>
<keyword evidence="1" id="KW-0812">Transmembrane</keyword>